<keyword evidence="1" id="KW-0812">Transmembrane</keyword>
<keyword evidence="1" id="KW-0472">Membrane</keyword>
<sequence>MNKLNKLLRLISYNEVSLLDVSLLAAPLIVFIFWRIIKDIMILSIIKKDKNIKNFKISRNGIEVNKEPSRKKKKERKKEKKSED</sequence>
<feature type="transmembrane region" description="Helical" evidence="1">
    <location>
        <begin position="16"/>
        <end position="37"/>
    </location>
</feature>
<evidence type="ECO:0000256" key="1">
    <source>
        <dbReference type="SAM" id="Phobius"/>
    </source>
</evidence>
<protein>
    <submittedName>
        <fullName evidence="2">Uncharacterized protein</fullName>
    </submittedName>
</protein>
<evidence type="ECO:0000313" key="2">
    <source>
        <dbReference type="EMBL" id="MDO5968234.1"/>
    </source>
</evidence>
<comment type="caution">
    <text evidence="2">The sequence shown here is derived from an EMBL/GenBank/DDBJ whole genome shotgun (WGS) entry which is preliminary data.</text>
</comment>
<gene>
    <name evidence="2" type="ORF">Q4Q35_00290</name>
</gene>
<keyword evidence="1" id="KW-1133">Transmembrane helix</keyword>
<reference evidence="2" key="1">
    <citation type="submission" date="2023-07" db="EMBL/GenBank/DDBJ databases">
        <title>Two novel species in the genus Flavivirga.</title>
        <authorList>
            <person name="Kwon K."/>
        </authorList>
    </citation>
    <scope>NUCLEOTIDE SEQUENCE</scope>
    <source>
        <strain evidence="2">KCTC 52353</strain>
    </source>
</reference>
<dbReference type="RefSeq" id="WP_303275917.1">
    <property type="nucleotide sequence ID" value="NZ_JAUOEK010000013.1"/>
</dbReference>
<proteinExistence type="predicted"/>
<name>A0ABT8W544_9FLAO</name>
<keyword evidence="3" id="KW-1185">Reference proteome</keyword>
<evidence type="ECO:0000313" key="3">
    <source>
        <dbReference type="Proteomes" id="UP001176883"/>
    </source>
</evidence>
<dbReference type="Proteomes" id="UP001176883">
    <property type="component" value="Unassembled WGS sequence"/>
</dbReference>
<dbReference type="EMBL" id="JAUOEK010000013">
    <property type="protein sequence ID" value="MDO5968234.1"/>
    <property type="molecule type" value="Genomic_DNA"/>
</dbReference>
<accession>A0ABT8W544</accession>
<organism evidence="2 3">
    <name type="scientific">Flavivirga aquimarina</name>
    <dbReference type="NCBI Taxonomy" id="2027862"/>
    <lineage>
        <taxon>Bacteria</taxon>
        <taxon>Pseudomonadati</taxon>
        <taxon>Bacteroidota</taxon>
        <taxon>Flavobacteriia</taxon>
        <taxon>Flavobacteriales</taxon>
        <taxon>Flavobacteriaceae</taxon>
        <taxon>Flavivirga</taxon>
    </lineage>
</organism>